<reference evidence="2 3" key="1">
    <citation type="submission" date="2016-07" db="EMBL/GenBank/DDBJ databases">
        <title>Pervasive Adenine N6-methylation of Active Genes in Fungi.</title>
        <authorList>
            <consortium name="DOE Joint Genome Institute"/>
            <person name="Mondo S.J."/>
            <person name="Dannebaum R.O."/>
            <person name="Kuo R.C."/>
            <person name="Labutti K."/>
            <person name="Haridas S."/>
            <person name="Kuo A."/>
            <person name="Salamov A."/>
            <person name="Ahrendt S.R."/>
            <person name="Lipzen A."/>
            <person name="Sullivan W."/>
            <person name="Andreopoulos W.B."/>
            <person name="Clum A."/>
            <person name="Lindquist E."/>
            <person name="Daum C."/>
            <person name="Ramamoorthy G.K."/>
            <person name="Gryganskyi A."/>
            <person name="Culley D."/>
            <person name="Magnuson J.K."/>
            <person name="James T.Y."/>
            <person name="O'Malley M.A."/>
            <person name="Stajich J.E."/>
            <person name="Spatafora J.W."/>
            <person name="Visel A."/>
            <person name="Grigoriev I.V."/>
        </authorList>
    </citation>
    <scope>NUCLEOTIDE SEQUENCE [LARGE SCALE GENOMIC DNA]</scope>
    <source>
        <strain evidence="2 3">NRRL 3301</strain>
    </source>
</reference>
<dbReference type="AlphaFoldDB" id="A0A1X2GG86"/>
<feature type="compositionally biased region" description="Polar residues" evidence="1">
    <location>
        <begin position="109"/>
        <end position="119"/>
    </location>
</feature>
<sequence>MGCCNSSEAMVHEVVFDDHGIATRVPKGQGTHLIHEYSDQETNVEKKQAPVMPKTSGFYAEVVEPKQPQAAYLPTPPPSVGSMKRKKVTLTRPSSISKRVHPAKWTDHVSPQSTPIAAA</sequence>
<keyword evidence="3" id="KW-1185">Reference proteome</keyword>
<feature type="region of interest" description="Disordered" evidence="1">
    <location>
        <begin position="69"/>
        <end position="119"/>
    </location>
</feature>
<proteinExistence type="predicted"/>
<dbReference type="OrthoDB" id="2366000at2759"/>
<protein>
    <submittedName>
        <fullName evidence="2">Uncharacterized protein</fullName>
    </submittedName>
</protein>
<dbReference type="EMBL" id="MCGT01000016">
    <property type="protein sequence ID" value="ORX53103.1"/>
    <property type="molecule type" value="Genomic_DNA"/>
</dbReference>
<name>A0A1X2GG86_9FUNG</name>
<gene>
    <name evidence="2" type="ORF">DM01DRAFT_1322817</name>
</gene>
<accession>A0A1X2GG86</accession>
<evidence type="ECO:0000313" key="3">
    <source>
        <dbReference type="Proteomes" id="UP000242146"/>
    </source>
</evidence>
<organism evidence="2 3">
    <name type="scientific">Hesseltinella vesiculosa</name>
    <dbReference type="NCBI Taxonomy" id="101127"/>
    <lineage>
        <taxon>Eukaryota</taxon>
        <taxon>Fungi</taxon>
        <taxon>Fungi incertae sedis</taxon>
        <taxon>Mucoromycota</taxon>
        <taxon>Mucoromycotina</taxon>
        <taxon>Mucoromycetes</taxon>
        <taxon>Mucorales</taxon>
        <taxon>Cunninghamellaceae</taxon>
        <taxon>Hesseltinella</taxon>
    </lineage>
</organism>
<comment type="caution">
    <text evidence="2">The sequence shown here is derived from an EMBL/GenBank/DDBJ whole genome shotgun (WGS) entry which is preliminary data.</text>
</comment>
<evidence type="ECO:0000313" key="2">
    <source>
        <dbReference type="EMBL" id="ORX53103.1"/>
    </source>
</evidence>
<dbReference type="Proteomes" id="UP000242146">
    <property type="component" value="Unassembled WGS sequence"/>
</dbReference>
<evidence type="ECO:0000256" key="1">
    <source>
        <dbReference type="SAM" id="MobiDB-lite"/>
    </source>
</evidence>